<evidence type="ECO:0000256" key="8">
    <source>
        <dbReference type="ARBA" id="ARBA00023065"/>
    </source>
</evidence>
<dbReference type="GO" id="GO:0045259">
    <property type="term" value="C:proton-transporting ATP synthase complex"/>
    <property type="evidence" value="ECO:0007669"/>
    <property type="project" value="UniProtKB-KW"/>
</dbReference>
<evidence type="ECO:0000256" key="5">
    <source>
        <dbReference type="ARBA" id="ARBA00022692"/>
    </source>
</evidence>
<dbReference type="GO" id="GO:0031966">
    <property type="term" value="C:mitochondrial membrane"/>
    <property type="evidence" value="ECO:0007669"/>
    <property type="project" value="UniProtKB-SubCell"/>
</dbReference>
<feature type="transmembrane region" description="Helical" evidence="15">
    <location>
        <begin position="6"/>
        <end position="24"/>
    </location>
</feature>
<comment type="similarity">
    <text evidence="2 14">Belongs to the ATPase protein 8 family.</text>
</comment>
<dbReference type="PANTHER" id="PTHR39937">
    <property type="entry name" value="ATP SYNTHASE PROTEIN 8"/>
    <property type="match status" value="1"/>
</dbReference>
<evidence type="ECO:0000256" key="15">
    <source>
        <dbReference type="SAM" id="Phobius"/>
    </source>
</evidence>
<evidence type="ECO:0000256" key="9">
    <source>
        <dbReference type="ARBA" id="ARBA00023128"/>
    </source>
</evidence>
<geneLocation type="mitochondrion" evidence="16"/>
<evidence type="ECO:0000256" key="6">
    <source>
        <dbReference type="ARBA" id="ARBA00022781"/>
    </source>
</evidence>
<dbReference type="Pfam" id="PF00895">
    <property type="entry name" value="ATP-synt_8"/>
    <property type="match status" value="1"/>
</dbReference>
<evidence type="ECO:0000256" key="1">
    <source>
        <dbReference type="ARBA" id="ARBA00004304"/>
    </source>
</evidence>
<evidence type="ECO:0000256" key="13">
    <source>
        <dbReference type="ARBA" id="ARBA00064647"/>
    </source>
</evidence>
<sequence>MPQLNPAPWLTILIITWLVFLLIIPPKMLAYIFNNEPNAPTADKSSKNVWNWPWY</sequence>
<evidence type="ECO:0000313" key="16">
    <source>
        <dbReference type="EMBL" id="BAK41996.1"/>
    </source>
</evidence>
<keyword evidence="7 15" id="KW-1133">Transmembrane helix</keyword>
<evidence type="ECO:0000256" key="7">
    <source>
        <dbReference type="ARBA" id="ARBA00022989"/>
    </source>
</evidence>
<evidence type="ECO:0000256" key="2">
    <source>
        <dbReference type="ARBA" id="ARBA00008892"/>
    </source>
</evidence>
<proteinExistence type="inferred from homology"/>
<comment type="subcellular location">
    <subcellularLocation>
        <location evidence="1 14">Mitochondrion membrane</location>
        <topology evidence="1 14">Single-pass membrane protein</topology>
    </subcellularLocation>
</comment>
<keyword evidence="11" id="KW-0066">ATP synthesis</keyword>
<organism evidence="16">
    <name type="scientific">Acestrorhynchus sp. NM-2010</name>
    <dbReference type="NCBI Taxonomy" id="909829"/>
    <lineage>
        <taxon>Eukaryota</taxon>
        <taxon>Metazoa</taxon>
        <taxon>Chordata</taxon>
        <taxon>Craniata</taxon>
        <taxon>Vertebrata</taxon>
        <taxon>Euteleostomi</taxon>
        <taxon>Actinopterygii</taxon>
        <taxon>Neopterygii</taxon>
        <taxon>Teleostei</taxon>
        <taxon>Ostariophysi</taxon>
        <taxon>Characiformes</taxon>
        <taxon>Characoidei</taxon>
        <taxon>Acestrorhynchidae</taxon>
        <taxon>Acestrorhynchus</taxon>
    </lineage>
</organism>
<keyword evidence="3 14" id="KW-0813">Transport</keyword>
<keyword evidence="6 14" id="KW-0375">Hydrogen ion transport</keyword>
<evidence type="ECO:0000256" key="11">
    <source>
        <dbReference type="ARBA" id="ARBA00023310"/>
    </source>
</evidence>
<name>F7UID2_9TELE</name>
<evidence type="ECO:0000256" key="3">
    <source>
        <dbReference type="ARBA" id="ARBA00022448"/>
    </source>
</evidence>
<dbReference type="EMBL" id="AP011981">
    <property type="protein sequence ID" value="BAK41996.1"/>
    <property type="molecule type" value="Genomic_DNA"/>
</dbReference>
<dbReference type="GO" id="GO:0015078">
    <property type="term" value="F:proton transmembrane transporter activity"/>
    <property type="evidence" value="ECO:0007669"/>
    <property type="project" value="InterPro"/>
</dbReference>
<evidence type="ECO:0000256" key="10">
    <source>
        <dbReference type="ARBA" id="ARBA00023136"/>
    </source>
</evidence>
<reference evidence="16" key="1">
    <citation type="journal article" date="2011" name="BMC Evol. Biol.">
        <title>Evolutionary history of Otophysi (Teleostei), a major clade of the modern freshwater fishes: Pangaean origin and Mesozoic radiation.</title>
        <authorList>
            <person name="Nakatani M."/>
            <person name="Miya M."/>
            <person name="Mabuchi K."/>
            <person name="Saitoh K."/>
            <person name="Nishida M."/>
        </authorList>
    </citation>
    <scope>NUCLEOTIDE SEQUENCE</scope>
    <source>
        <tissue evidence="16">Muscle</tissue>
    </source>
</reference>
<comment type="function">
    <text evidence="12">Subunit 8, of the mitochondrial membrane ATP synthase complex (F(1)F(0) ATP synthase or Complex V) that produces ATP from ADP in the presence of a proton gradient across the membrane which is generated by electron transport complexes of the respiratory chain. ATP synthase complex consist of a soluble F(1) head domain - the catalytic core - and a membrane F(1) domain - the membrane proton channel. These two domains are linked by a central stalk rotating inside the F(1) region and a stationary peripheral stalk. During catalysis, ATP synthesis in the catalytic domain of F(1) is coupled via a rotary mechanism of the central stalk subunits to proton translocation. In vivo, can only synthesize ATP although its ATP hydrolase activity can be activated artificially in vitro. Part of the complex F(0) domain.</text>
</comment>
<evidence type="ECO:0000256" key="12">
    <source>
        <dbReference type="ARBA" id="ARBA00053067"/>
    </source>
</evidence>
<protein>
    <recommendedName>
        <fullName evidence="14">ATP synthase complex subunit 8</fullName>
    </recommendedName>
</protein>
<comment type="subunit">
    <text evidence="13">Component of the ATP synthase complex composed at least of ATP5F1A/subunit alpha, ATP5F1B/subunit beta, ATP5MC1/subunit c (homooctomer), MT-ATP6/subunit a, MT-ATP8/subunit 8, ATP5ME/subunit e, ATP5MF/subunit f, ATP5MG/subunit g, ATP5MK/subunit k, ATP5MJ/subunit j, ATP5F1C/subunit gamma, ATP5F1D/subunit delta, ATP5F1E/subunit epsilon, ATP5PF/subunit F6, ATP5PB/subunit b, ATP5PD/subunit d, ATP5PO/subunit OSCP. ATP synthase complex consists of a soluble F(1) head domain (subunits alpha(3) and beta(3)) - the catalytic core - and a membrane F(0) domain - the membrane proton channel (subunits c, a, 8, e, f, g, k and j). These two domains are linked by a central stalk (subunits gamma, delta, and epsilon) rotating inside the F1 region and a stationary peripheral stalk (subunits F6, b, d, and OSCP).</text>
</comment>
<dbReference type="GO" id="GO:0015986">
    <property type="term" value="P:proton motive force-driven ATP synthesis"/>
    <property type="evidence" value="ECO:0007669"/>
    <property type="project" value="InterPro"/>
</dbReference>
<keyword evidence="4 14" id="KW-0138">CF(0)</keyword>
<keyword evidence="8 14" id="KW-0406">Ion transport</keyword>
<accession>F7UID2</accession>
<dbReference type="PANTHER" id="PTHR39937:SF1">
    <property type="entry name" value="ATP SYNTHASE PROTEIN 8"/>
    <property type="match status" value="1"/>
</dbReference>
<dbReference type="InterPro" id="IPR001421">
    <property type="entry name" value="ATP8_metazoa"/>
</dbReference>
<dbReference type="InterPro" id="IPR050635">
    <property type="entry name" value="ATPase_protein_8"/>
</dbReference>
<keyword evidence="5 14" id="KW-0812">Transmembrane</keyword>
<dbReference type="AlphaFoldDB" id="F7UID2"/>
<evidence type="ECO:0000256" key="4">
    <source>
        <dbReference type="ARBA" id="ARBA00022547"/>
    </source>
</evidence>
<keyword evidence="9 14" id="KW-0496">Mitochondrion</keyword>
<gene>
    <name evidence="16" type="primary">ATPase 8</name>
</gene>
<keyword evidence="10 15" id="KW-0472">Membrane</keyword>
<evidence type="ECO:0000256" key="14">
    <source>
        <dbReference type="RuleBase" id="RU003661"/>
    </source>
</evidence>